<dbReference type="Gene3D" id="3.30.40.10">
    <property type="entry name" value="Zinc/RING finger domain, C3HC4 (zinc finger)"/>
    <property type="match status" value="1"/>
</dbReference>
<organism evidence="9 10">
    <name type="scientific">Drosophila rhopaloa</name>
    <name type="common">Fruit fly</name>
    <dbReference type="NCBI Taxonomy" id="1041015"/>
    <lineage>
        <taxon>Eukaryota</taxon>
        <taxon>Metazoa</taxon>
        <taxon>Ecdysozoa</taxon>
        <taxon>Arthropoda</taxon>
        <taxon>Hexapoda</taxon>
        <taxon>Insecta</taxon>
        <taxon>Pterygota</taxon>
        <taxon>Neoptera</taxon>
        <taxon>Endopterygota</taxon>
        <taxon>Diptera</taxon>
        <taxon>Brachycera</taxon>
        <taxon>Muscomorpha</taxon>
        <taxon>Ephydroidea</taxon>
        <taxon>Drosophilidae</taxon>
        <taxon>Drosophila</taxon>
        <taxon>Sophophora</taxon>
    </lineage>
</organism>
<evidence type="ECO:0000259" key="7">
    <source>
        <dbReference type="PROSITE" id="PS50089"/>
    </source>
</evidence>
<dbReference type="PROSITE" id="PS00518">
    <property type="entry name" value="ZF_RING_1"/>
    <property type="match status" value="1"/>
</dbReference>
<evidence type="ECO:0000256" key="2">
    <source>
        <dbReference type="ARBA" id="ARBA00022771"/>
    </source>
</evidence>
<dbReference type="PANTHER" id="PTHR11071">
    <property type="entry name" value="PEPTIDYL-PROLYL CIS-TRANS ISOMERASE"/>
    <property type="match status" value="1"/>
</dbReference>
<dbReference type="Pfam" id="PF00160">
    <property type="entry name" value="Pro_isomerase"/>
    <property type="match status" value="1"/>
</dbReference>
<feature type="domain" description="B box-type" evidence="8">
    <location>
        <begin position="128"/>
        <end position="173"/>
    </location>
</feature>
<dbReference type="PROSITE" id="PS50119">
    <property type="entry name" value="ZF_BBOX"/>
    <property type="match status" value="1"/>
</dbReference>
<feature type="compositionally biased region" description="Low complexity" evidence="5">
    <location>
        <begin position="495"/>
        <end position="513"/>
    </location>
</feature>
<evidence type="ECO:0000256" key="3">
    <source>
        <dbReference type="ARBA" id="ARBA00022833"/>
    </source>
</evidence>
<sequence length="719" mass="81035">MGTSIKIPKELESLLSCGLCHRPYNMDTRVLPKELVCQHSFCEECLARSAIANATECICRLCGVVTQLCGQKLPEPRAIMYLLGELPALVLGRAMLDFSKGNGSPIEVPNEEPDSHSENWLDKICVDRFLASCAEHCFIHAMPNSTWCHNCQRLLCRACSDASTHLEHRLVRHVDYHDLLRQLLASELAKIKRTAGQATELATREMDLLHQMCEASFHVQLHVKRLILEHQPSMVSTTMTGWQRRAEQDLNRSAGNLTGADMVQLLAQLASQRRKFDGQLVEVHFQCRMRAAVQENGMQILDFEHLNDRILRLRNQPRPGPIPASVGPPQALILTNYCVFAYWNEVQRQIIPPPSITPPPEPELLPLAVVPPHFNHRRQEAEVRQHMQHMQQAERDQEREWLRHHGFFAYTRALGPEEDSPGSSFSQSSINSTSQGSINSYGQSSNNSTSQSSNNSTSQSSIISAPQLTTYVLVPGQLGLVQDFNEMMRQGQYDQQAQLRMQEQQQQQPHVQQPGFRTPTPWKIFEERLQEHPSSPVSILRQPSAYCYPIYFLDMEIAGELAGRVLVEVRSDAAPRMAENFGALVRHDRGYGYRGCAVFQAWGGESIISGDFESQNGRGGHSAFENRYFMPDETGLPAQRGTVGMRRGQRRQDKSGFVGSQFRMVLNEMRSFTAIFGHIVQGIELVDKIAASGNALGRPSLRSFIRNCGEYHLNRSQAD</sequence>
<evidence type="ECO:0000259" key="8">
    <source>
        <dbReference type="PROSITE" id="PS50119"/>
    </source>
</evidence>
<dbReference type="InterPro" id="IPR017907">
    <property type="entry name" value="Znf_RING_CS"/>
</dbReference>
<reference evidence="9" key="2">
    <citation type="submission" date="2025-05" db="UniProtKB">
        <authorList>
            <consortium name="EnsemblMetazoa"/>
        </authorList>
    </citation>
    <scope>IDENTIFICATION</scope>
</reference>
<keyword evidence="10" id="KW-1185">Reference proteome</keyword>
<reference evidence="10" key="1">
    <citation type="journal article" date="2021" name="Elife">
        <title>Highly contiguous assemblies of 101 drosophilid genomes.</title>
        <authorList>
            <person name="Kim B.Y."/>
            <person name="Wang J.R."/>
            <person name="Miller D.E."/>
            <person name="Barmina O."/>
            <person name="Delaney E."/>
            <person name="Thompson A."/>
            <person name="Comeault A.A."/>
            <person name="Peede D."/>
            <person name="D'Agostino E.R."/>
            <person name="Pelaez J."/>
            <person name="Aguilar J.M."/>
            <person name="Haji D."/>
            <person name="Matsunaga T."/>
            <person name="Armstrong E.E."/>
            <person name="Zych M."/>
            <person name="Ogawa Y."/>
            <person name="Stamenkovic-Radak M."/>
            <person name="Jelic M."/>
            <person name="Veselinovic M.S."/>
            <person name="Tanaskovic M."/>
            <person name="Eric P."/>
            <person name="Gao J.J."/>
            <person name="Katoh T.K."/>
            <person name="Toda M.J."/>
            <person name="Watabe H."/>
            <person name="Watada M."/>
            <person name="Davis J.S."/>
            <person name="Moyle L.C."/>
            <person name="Manoli G."/>
            <person name="Bertolini E."/>
            <person name="Kostal V."/>
            <person name="Hawley R.S."/>
            <person name="Takahashi A."/>
            <person name="Jones C.D."/>
            <person name="Price D.K."/>
            <person name="Whiteman N."/>
            <person name="Kopp A."/>
            <person name="Matute D.R."/>
            <person name="Petrov D.A."/>
        </authorList>
    </citation>
    <scope>NUCLEOTIDE SEQUENCE [LARGE SCALE GENOMIC DNA]</scope>
</reference>
<dbReference type="InterPro" id="IPR002130">
    <property type="entry name" value="Cyclophilin-type_PPIase_dom"/>
</dbReference>
<evidence type="ECO:0000256" key="4">
    <source>
        <dbReference type="PROSITE-ProRule" id="PRU00024"/>
    </source>
</evidence>
<dbReference type="CDD" id="cd19756">
    <property type="entry name" value="Bbox2"/>
    <property type="match status" value="1"/>
</dbReference>
<feature type="domain" description="RING-type" evidence="7">
    <location>
        <begin position="17"/>
        <end position="62"/>
    </location>
</feature>
<keyword evidence="3" id="KW-0862">Zinc</keyword>
<dbReference type="PANTHER" id="PTHR11071:SF577">
    <property type="entry name" value="PEPTIDYL-PROLYL CIS-TRANS ISOMERASE"/>
    <property type="match status" value="1"/>
</dbReference>
<accession>A0ABM5HLP8</accession>
<evidence type="ECO:0000313" key="10">
    <source>
        <dbReference type="Proteomes" id="UP001652680"/>
    </source>
</evidence>
<feature type="region of interest" description="Disordered" evidence="5">
    <location>
        <begin position="494"/>
        <end position="516"/>
    </location>
</feature>
<evidence type="ECO:0000256" key="5">
    <source>
        <dbReference type="SAM" id="MobiDB-lite"/>
    </source>
</evidence>
<feature type="domain" description="PPIase cyclophilin-type" evidence="6">
    <location>
        <begin position="552"/>
        <end position="710"/>
    </location>
</feature>
<dbReference type="SUPFAM" id="SSF57850">
    <property type="entry name" value="RING/U-box"/>
    <property type="match status" value="1"/>
</dbReference>
<name>A0ABM5HLP8_DRORH</name>
<dbReference type="InterPro" id="IPR013083">
    <property type="entry name" value="Znf_RING/FYVE/PHD"/>
</dbReference>
<keyword evidence="1" id="KW-0479">Metal-binding</keyword>
<proteinExistence type="predicted"/>
<dbReference type="SUPFAM" id="SSF50891">
    <property type="entry name" value="Cyclophilin-like"/>
    <property type="match status" value="1"/>
</dbReference>
<keyword evidence="2 4" id="KW-0863">Zinc-finger</keyword>
<feature type="region of interest" description="Disordered" evidence="5">
    <location>
        <begin position="413"/>
        <end position="461"/>
    </location>
</feature>
<protein>
    <submittedName>
        <fullName evidence="9">Uncharacterized protein</fullName>
    </submittedName>
</protein>
<dbReference type="InterPro" id="IPR029000">
    <property type="entry name" value="Cyclophilin-like_dom_sf"/>
</dbReference>
<evidence type="ECO:0000259" key="6">
    <source>
        <dbReference type="PROSITE" id="PS50072"/>
    </source>
</evidence>
<dbReference type="PROSITE" id="PS50072">
    <property type="entry name" value="CSA_PPIASE_2"/>
    <property type="match status" value="1"/>
</dbReference>
<feature type="compositionally biased region" description="Low complexity" evidence="5">
    <location>
        <begin position="421"/>
        <end position="461"/>
    </location>
</feature>
<dbReference type="InterPro" id="IPR001841">
    <property type="entry name" value="Znf_RING"/>
</dbReference>
<evidence type="ECO:0000313" key="9">
    <source>
        <dbReference type="EnsemblMetazoa" id="XP_016982205.2"/>
    </source>
</evidence>
<dbReference type="GeneID" id="108046811"/>
<dbReference type="RefSeq" id="XP_016982205.2">
    <property type="nucleotide sequence ID" value="XM_017126716.2"/>
</dbReference>
<dbReference type="Gene3D" id="2.40.100.10">
    <property type="entry name" value="Cyclophilin-like"/>
    <property type="match status" value="1"/>
</dbReference>
<dbReference type="InterPro" id="IPR000315">
    <property type="entry name" value="Znf_B-box"/>
</dbReference>
<evidence type="ECO:0000256" key="1">
    <source>
        <dbReference type="ARBA" id="ARBA00022723"/>
    </source>
</evidence>
<dbReference type="PROSITE" id="PS50089">
    <property type="entry name" value="ZF_RING_2"/>
    <property type="match status" value="1"/>
</dbReference>
<dbReference type="SUPFAM" id="SSF57845">
    <property type="entry name" value="B-box zinc-binding domain"/>
    <property type="match status" value="1"/>
</dbReference>
<dbReference type="EnsemblMetazoa" id="XM_017126716.2">
    <property type="protein sequence ID" value="XP_016982205.2"/>
    <property type="gene ID" value="LOC108046811"/>
</dbReference>
<dbReference type="Proteomes" id="UP001652680">
    <property type="component" value="Unassembled WGS sequence"/>
</dbReference>